<evidence type="ECO:0000313" key="1">
    <source>
        <dbReference type="EMBL" id="QDV73415.1"/>
    </source>
</evidence>
<keyword evidence="2" id="KW-1185">Reference proteome</keyword>
<protein>
    <submittedName>
        <fullName evidence="1">Uncharacterized protein</fullName>
    </submittedName>
</protein>
<reference evidence="1 2" key="1">
    <citation type="submission" date="2019-02" db="EMBL/GenBank/DDBJ databases">
        <title>Deep-cultivation of Planctomycetes and their phenomic and genomic characterization uncovers novel biology.</title>
        <authorList>
            <person name="Wiegand S."/>
            <person name="Jogler M."/>
            <person name="Boedeker C."/>
            <person name="Pinto D."/>
            <person name="Vollmers J."/>
            <person name="Rivas-Marin E."/>
            <person name="Kohn T."/>
            <person name="Peeters S.H."/>
            <person name="Heuer A."/>
            <person name="Rast P."/>
            <person name="Oberbeckmann S."/>
            <person name="Bunk B."/>
            <person name="Jeske O."/>
            <person name="Meyerdierks A."/>
            <person name="Storesund J.E."/>
            <person name="Kallscheuer N."/>
            <person name="Luecker S."/>
            <person name="Lage O.M."/>
            <person name="Pohl T."/>
            <person name="Merkel B.J."/>
            <person name="Hornburger P."/>
            <person name="Mueller R.-W."/>
            <person name="Bruemmer F."/>
            <person name="Labrenz M."/>
            <person name="Spormann A.M."/>
            <person name="Op den Camp H."/>
            <person name="Overmann J."/>
            <person name="Amann R."/>
            <person name="Jetten M.S.M."/>
            <person name="Mascher T."/>
            <person name="Medema M.H."/>
            <person name="Devos D.P."/>
            <person name="Kaster A.-K."/>
            <person name="Ovreas L."/>
            <person name="Rohde M."/>
            <person name="Galperin M.Y."/>
            <person name="Jogler C."/>
        </authorList>
    </citation>
    <scope>NUCLEOTIDE SEQUENCE [LARGE SCALE GENOMIC DNA]</scope>
    <source>
        <strain evidence="1 2">Spa11</strain>
    </source>
</reference>
<proteinExistence type="predicted"/>
<dbReference type="Proteomes" id="UP000316426">
    <property type="component" value="Chromosome"/>
</dbReference>
<dbReference type="EMBL" id="CP036349">
    <property type="protein sequence ID" value="QDV73415.1"/>
    <property type="molecule type" value="Genomic_DNA"/>
</dbReference>
<dbReference type="KEGG" id="bmei:Spa11_16110"/>
<gene>
    <name evidence="1" type="ORF">Spa11_16110</name>
</gene>
<name>A0A518K6K0_9BACT</name>
<dbReference type="AlphaFoldDB" id="A0A518K6K0"/>
<evidence type="ECO:0000313" key="2">
    <source>
        <dbReference type="Proteomes" id="UP000316426"/>
    </source>
</evidence>
<organism evidence="1 2">
    <name type="scientific">Botrimarina mediterranea</name>
    <dbReference type="NCBI Taxonomy" id="2528022"/>
    <lineage>
        <taxon>Bacteria</taxon>
        <taxon>Pseudomonadati</taxon>
        <taxon>Planctomycetota</taxon>
        <taxon>Planctomycetia</taxon>
        <taxon>Pirellulales</taxon>
        <taxon>Lacipirellulaceae</taxon>
        <taxon>Botrimarina</taxon>
    </lineage>
</organism>
<accession>A0A518K6K0</accession>
<sequence>MLVIGVIAGDTCGSNVRTLSYQMASRERQRPE</sequence>